<protein>
    <recommendedName>
        <fullName evidence="4">Large ribosomal subunit protein eL39</fullName>
    </recommendedName>
    <alternativeName>
        <fullName evidence="5">60S ribosomal protein L39</fullName>
    </alternativeName>
</protein>
<evidence type="ECO:0000256" key="6">
    <source>
        <dbReference type="SAM" id="MobiDB-lite"/>
    </source>
</evidence>
<dbReference type="Pfam" id="PF00832">
    <property type="entry name" value="Ribosomal_L39"/>
    <property type="match status" value="1"/>
</dbReference>
<dbReference type="FunFam" id="1.10.1620.10:FF:000001">
    <property type="entry name" value="60S ribosomal protein-like L39"/>
    <property type="match status" value="1"/>
</dbReference>
<comment type="caution">
    <text evidence="7">The sequence shown here is derived from an EMBL/GenBank/DDBJ whole genome shotgun (WGS) entry which is preliminary data.</text>
</comment>
<dbReference type="GO" id="GO:0003735">
    <property type="term" value="F:structural constituent of ribosome"/>
    <property type="evidence" value="ECO:0007669"/>
    <property type="project" value="InterPro"/>
</dbReference>
<evidence type="ECO:0000313" key="8">
    <source>
        <dbReference type="Proteomes" id="UP000784919"/>
    </source>
</evidence>
<dbReference type="PANTHER" id="PTHR19970">
    <property type="entry name" value="RIBOSOMAL PROTEIN L39E"/>
    <property type="match status" value="1"/>
</dbReference>
<dbReference type="OrthoDB" id="6332053at2759"/>
<sequence length="189" mass="21547">MIGVTSCRLECPLDLARLGFYALYAGQKSLWCPSSRPSSSLDDLTRNINQDAGTPSRSRNAAYAMRTMTSLRDSSLPFSNSNRNSHASHKSFRTKQKMAKAGKQNRPVPGWIRLRTNNPIRYATICLRSSQNDRKCHPPQVFPNLQHQEKALEKDSPQHLSNSPLEPHFRIWDCCRKRSTTTMVLAFQR</sequence>
<evidence type="ECO:0000313" key="7">
    <source>
        <dbReference type="EMBL" id="KAG5965535.1"/>
    </source>
</evidence>
<feature type="compositionally biased region" description="Basic residues" evidence="6">
    <location>
        <begin position="86"/>
        <end position="100"/>
    </location>
</feature>
<dbReference type="GO" id="GO:0006412">
    <property type="term" value="P:translation"/>
    <property type="evidence" value="ECO:0007669"/>
    <property type="project" value="InterPro"/>
</dbReference>
<evidence type="ECO:0000256" key="5">
    <source>
        <dbReference type="ARBA" id="ARBA00035339"/>
    </source>
</evidence>
<evidence type="ECO:0000256" key="1">
    <source>
        <dbReference type="ARBA" id="ARBA00009339"/>
    </source>
</evidence>
<dbReference type="AlphaFoldDB" id="A0A9P7MQT9"/>
<feature type="compositionally biased region" description="Polar residues" evidence="6">
    <location>
        <begin position="73"/>
        <end position="85"/>
    </location>
</feature>
<evidence type="ECO:0000256" key="4">
    <source>
        <dbReference type="ARBA" id="ARBA00035234"/>
    </source>
</evidence>
<gene>
    <name evidence="7" type="ORF">E4U56_001771</name>
</gene>
<dbReference type="Proteomes" id="UP000784919">
    <property type="component" value="Unassembled WGS sequence"/>
</dbReference>
<proteinExistence type="inferred from homology"/>
<comment type="similarity">
    <text evidence="1">Belongs to the eukaryotic ribosomal protein eL39 family.</text>
</comment>
<dbReference type="Gene3D" id="1.10.1620.10">
    <property type="entry name" value="Ribosomal protein L39e"/>
    <property type="match status" value="1"/>
</dbReference>
<dbReference type="InterPro" id="IPR023626">
    <property type="entry name" value="Ribosomal_eL39_dom_sf"/>
</dbReference>
<name>A0A9P7MQT9_9HYPO</name>
<reference evidence="7" key="1">
    <citation type="journal article" date="2020" name="bioRxiv">
        <title>Whole genome comparisons of ergot fungi reveals the divergence and evolution of species within the genus Claviceps are the result of varying mechanisms driving genome evolution and host range expansion.</title>
        <authorList>
            <person name="Wyka S.A."/>
            <person name="Mondo S.J."/>
            <person name="Liu M."/>
            <person name="Dettman J."/>
            <person name="Nalam V."/>
            <person name="Broders K.D."/>
        </authorList>
    </citation>
    <scope>NUCLEOTIDE SEQUENCE</scope>
    <source>
        <strain evidence="7">CCC 1102</strain>
    </source>
</reference>
<feature type="region of interest" description="Disordered" evidence="6">
    <location>
        <begin position="73"/>
        <end position="111"/>
    </location>
</feature>
<dbReference type="InterPro" id="IPR000077">
    <property type="entry name" value="Ribosomal_eL39"/>
</dbReference>
<keyword evidence="3" id="KW-0687">Ribonucleoprotein</keyword>
<keyword evidence="2" id="KW-0689">Ribosomal protein</keyword>
<dbReference type="GO" id="GO:0022625">
    <property type="term" value="C:cytosolic large ribosomal subunit"/>
    <property type="evidence" value="ECO:0007669"/>
    <property type="project" value="TreeGrafter"/>
</dbReference>
<accession>A0A9P7MQT9</accession>
<evidence type="ECO:0000256" key="2">
    <source>
        <dbReference type="ARBA" id="ARBA00022980"/>
    </source>
</evidence>
<dbReference type="PANTHER" id="PTHR19970:SF0">
    <property type="entry name" value="LARGE RIBOSOMAL SUBUNIT PROTEIN EL39"/>
    <property type="match status" value="1"/>
</dbReference>
<dbReference type="SUPFAM" id="SSF48662">
    <property type="entry name" value="Ribosomal protein L39e"/>
    <property type="match status" value="1"/>
</dbReference>
<dbReference type="EMBL" id="SRPS01000151">
    <property type="protein sequence ID" value="KAG5965535.1"/>
    <property type="molecule type" value="Genomic_DNA"/>
</dbReference>
<organism evidence="7 8">
    <name type="scientific">Claviceps arundinis</name>
    <dbReference type="NCBI Taxonomy" id="1623583"/>
    <lineage>
        <taxon>Eukaryota</taxon>
        <taxon>Fungi</taxon>
        <taxon>Dikarya</taxon>
        <taxon>Ascomycota</taxon>
        <taxon>Pezizomycotina</taxon>
        <taxon>Sordariomycetes</taxon>
        <taxon>Hypocreomycetidae</taxon>
        <taxon>Hypocreales</taxon>
        <taxon>Clavicipitaceae</taxon>
        <taxon>Claviceps</taxon>
    </lineage>
</organism>
<evidence type="ECO:0000256" key="3">
    <source>
        <dbReference type="ARBA" id="ARBA00023274"/>
    </source>
</evidence>